<evidence type="ECO:0000313" key="3">
    <source>
        <dbReference type="Proteomes" id="UP001272325"/>
    </source>
</evidence>
<proteinExistence type="predicted"/>
<organism evidence="2 3">
    <name type="scientific">Vibrio plantisponsor</name>
    <dbReference type="NCBI Taxonomy" id="664643"/>
    <lineage>
        <taxon>Bacteria</taxon>
        <taxon>Pseudomonadati</taxon>
        <taxon>Pseudomonadota</taxon>
        <taxon>Gammaproteobacteria</taxon>
        <taxon>Vibrionales</taxon>
        <taxon>Vibrionaceae</taxon>
        <taxon>Vibrio</taxon>
    </lineage>
</organism>
<dbReference type="Proteomes" id="UP001272325">
    <property type="component" value="Unassembled WGS sequence"/>
</dbReference>
<reference evidence="2 3" key="1">
    <citation type="submission" date="2023-11" db="EMBL/GenBank/DDBJ databases">
        <title>Plant-associative lifestyle of Vibrio porteresiae and its evolutionary dynamics.</title>
        <authorList>
            <person name="Rameshkumar N."/>
            <person name="Kirti K."/>
        </authorList>
    </citation>
    <scope>NUCLEOTIDE SEQUENCE [LARGE SCALE GENOMIC DNA]</scope>
    <source>
        <strain evidence="2 3">MSSRF60</strain>
    </source>
</reference>
<name>A0ABU4IMW5_9VIBR</name>
<keyword evidence="1" id="KW-1133">Transmembrane helix</keyword>
<protein>
    <submittedName>
        <fullName evidence="2">D-fructose-6-phosphate amidotransferase</fullName>
    </submittedName>
</protein>
<comment type="caution">
    <text evidence="2">The sequence shown here is derived from an EMBL/GenBank/DDBJ whole genome shotgun (WGS) entry which is preliminary data.</text>
</comment>
<feature type="transmembrane region" description="Helical" evidence="1">
    <location>
        <begin position="44"/>
        <end position="66"/>
    </location>
</feature>
<evidence type="ECO:0000313" key="2">
    <source>
        <dbReference type="EMBL" id="MDW6019836.1"/>
    </source>
</evidence>
<sequence length="97" mass="11225">MTTSKVILRNLLGLLLIMSVVLCGLYLLLDVLALFAYFNHEVVIANQFIDESFYLLIFFVPPYFIGKYINRPDIVKAVEDYLLSKSKSEHYLYSPNL</sequence>
<dbReference type="RefSeq" id="WP_171136864.1">
    <property type="nucleotide sequence ID" value="NZ_AP024894.1"/>
</dbReference>
<feature type="transmembrane region" description="Helical" evidence="1">
    <location>
        <begin position="12"/>
        <end position="38"/>
    </location>
</feature>
<gene>
    <name evidence="2" type="ORF">SBW85_19205</name>
</gene>
<accession>A0ABU4IMW5</accession>
<keyword evidence="3" id="KW-1185">Reference proteome</keyword>
<dbReference type="EMBL" id="JAWRCN010000002">
    <property type="protein sequence ID" value="MDW6019836.1"/>
    <property type="molecule type" value="Genomic_DNA"/>
</dbReference>
<keyword evidence="1" id="KW-0812">Transmembrane</keyword>
<evidence type="ECO:0000256" key="1">
    <source>
        <dbReference type="SAM" id="Phobius"/>
    </source>
</evidence>
<keyword evidence="1" id="KW-0472">Membrane</keyword>